<dbReference type="InterPro" id="IPR045592">
    <property type="entry name" value="DUF6461"/>
</dbReference>
<dbReference type="Pfam" id="PF20062">
    <property type="entry name" value="DUF6461"/>
    <property type="match status" value="1"/>
</dbReference>
<dbReference type="Proteomes" id="UP001432060">
    <property type="component" value="Chromosome"/>
</dbReference>
<name>A0ABZ1XXP7_9ACTN</name>
<organism evidence="1 2">
    <name type="scientific">Streptomyces melanogenes</name>
    <dbReference type="NCBI Taxonomy" id="67326"/>
    <lineage>
        <taxon>Bacteria</taxon>
        <taxon>Bacillati</taxon>
        <taxon>Actinomycetota</taxon>
        <taxon>Actinomycetes</taxon>
        <taxon>Kitasatosporales</taxon>
        <taxon>Streptomycetaceae</taxon>
        <taxon>Streptomyces</taxon>
    </lineage>
</organism>
<reference evidence="1" key="1">
    <citation type="submission" date="2022-10" db="EMBL/GenBank/DDBJ databases">
        <title>The complete genomes of actinobacterial strains from the NBC collection.</title>
        <authorList>
            <person name="Joergensen T.S."/>
            <person name="Alvarez Arevalo M."/>
            <person name="Sterndorff E.B."/>
            <person name="Faurdal D."/>
            <person name="Vuksanovic O."/>
            <person name="Mourched A.-S."/>
            <person name="Charusanti P."/>
            <person name="Shaw S."/>
            <person name="Blin K."/>
            <person name="Weber T."/>
        </authorList>
    </citation>
    <scope>NUCLEOTIDE SEQUENCE</scope>
    <source>
        <strain evidence="1">NBC_00668</strain>
    </source>
</reference>
<evidence type="ECO:0000313" key="2">
    <source>
        <dbReference type="Proteomes" id="UP001432060"/>
    </source>
</evidence>
<gene>
    <name evidence="1" type="ORF">OG515_36735</name>
</gene>
<proteinExistence type="predicted"/>
<accession>A0ABZ1XXP7</accession>
<keyword evidence="2" id="KW-1185">Reference proteome</keyword>
<dbReference type="RefSeq" id="WP_329404376.1">
    <property type="nucleotide sequence ID" value="NZ_CP109019.1"/>
</dbReference>
<protein>
    <submittedName>
        <fullName evidence="1">DUF6461 domain-containing protein</fullName>
    </submittedName>
</protein>
<evidence type="ECO:0000313" key="1">
    <source>
        <dbReference type="EMBL" id="WUT87365.1"/>
    </source>
</evidence>
<dbReference type="EMBL" id="CP109019">
    <property type="protein sequence ID" value="WUT87365.1"/>
    <property type="molecule type" value="Genomic_DNA"/>
</dbReference>
<sequence length="219" mass="23935">MTVVTAADYGWIRSSSSPLGYFLDVGYTMTWVREVEPARLLSRVEAVPRGVRRGIAAVTGEHPLLWDETGTWPQSFVAGAFTAPGDGGTWTLALDLAGDLGLRRQVVEDLSAGTRAVVHATIPAKGMQFFFWYEDGALRTDFEWPARRSGSTPDALNEVMRQVGLDPDDDQHPDPNLVTDRTAAAFALAEHLSGVRVSAQLLEQAELLLVDVPEERRGT</sequence>